<feature type="transmembrane region" description="Helical" evidence="10">
    <location>
        <begin position="24"/>
        <end position="43"/>
    </location>
</feature>
<proteinExistence type="predicted"/>
<dbReference type="Proteomes" id="UP000198242">
    <property type="component" value="Chromosome I"/>
</dbReference>
<dbReference type="EC" id="2.7.13.3" evidence="2"/>
<feature type="transmembrane region" description="Helical" evidence="10">
    <location>
        <begin position="118"/>
        <end position="136"/>
    </location>
</feature>
<feature type="transmembrane region" description="Helical" evidence="10">
    <location>
        <begin position="142"/>
        <end position="165"/>
    </location>
</feature>
<evidence type="ECO:0000256" key="9">
    <source>
        <dbReference type="SAM" id="Coils"/>
    </source>
</evidence>
<keyword evidence="8" id="KW-0902">Two-component regulatory system</keyword>
<dbReference type="PANTHER" id="PTHR24421">
    <property type="entry name" value="NITRATE/NITRITE SENSOR PROTEIN NARX-RELATED"/>
    <property type="match status" value="1"/>
</dbReference>
<keyword evidence="10" id="KW-0472">Membrane</keyword>
<organism evidence="13 14">
    <name type="scientific">Micromonospora viridifaciens</name>
    <dbReference type="NCBI Taxonomy" id="1881"/>
    <lineage>
        <taxon>Bacteria</taxon>
        <taxon>Bacillati</taxon>
        <taxon>Actinomycetota</taxon>
        <taxon>Actinomycetes</taxon>
        <taxon>Micromonosporales</taxon>
        <taxon>Micromonosporaceae</taxon>
        <taxon>Micromonospora</taxon>
    </lineage>
</organism>
<feature type="domain" description="Histidine kinase/HSP90-like ATPase" evidence="11">
    <location>
        <begin position="317"/>
        <end position="416"/>
    </location>
</feature>
<dbReference type="GO" id="GO:0000155">
    <property type="term" value="F:phosphorelay sensor kinase activity"/>
    <property type="evidence" value="ECO:0007669"/>
    <property type="project" value="InterPro"/>
</dbReference>
<dbReference type="GO" id="GO:0016020">
    <property type="term" value="C:membrane"/>
    <property type="evidence" value="ECO:0007669"/>
    <property type="project" value="InterPro"/>
</dbReference>
<keyword evidence="10" id="KW-0812">Transmembrane</keyword>
<evidence type="ECO:0000256" key="4">
    <source>
        <dbReference type="ARBA" id="ARBA00022679"/>
    </source>
</evidence>
<feature type="transmembrane region" description="Helical" evidence="10">
    <location>
        <begin position="55"/>
        <end position="73"/>
    </location>
</feature>
<dbReference type="GO" id="GO:0046983">
    <property type="term" value="F:protein dimerization activity"/>
    <property type="evidence" value="ECO:0007669"/>
    <property type="project" value="InterPro"/>
</dbReference>
<protein>
    <recommendedName>
        <fullName evidence="2">histidine kinase</fullName>
        <ecNumber evidence="2">2.7.13.3</ecNumber>
    </recommendedName>
</protein>
<evidence type="ECO:0000256" key="3">
    <source>
        <dbReference type="ARBA" id="ARBA00022553"/>
    </source>
</evidence>
<feature type="coiled-coil region" evidence="9">
    <location>
        <begin position="169"/>
        <end position="203"/>
    </location>
</feature>
<dbReference type="InterPro" id="IPR050482">
    <property type="entry name" value="Sensor_HK_TwoCompSys"/>
</dbReference>
<keyword evidence="6 13" id="KW-0418">Kinase</keyword>
<accession>A0A1C4VF64</accession>
<keyword evidence="4" id="KW-0808">Transferase</keyword>
<evidence type="ECO:0000256" key="2">
    <source>
        <dbReference type="ARBA" id="ARBA00012438"/>
    </source>
</evidence>
<evidence type="ECO:0000313" key="13">
    <source>
        <dbReference type="EMBL" id="SCE82622.1"/>
    </source>
</evidence>
<gene>
    <name evidence="13" type="ORF">GA0074695_1414</name>
</gene>
<evidence type="ECO:0000259" key="12">
    <source>
        <dbReference type="Pfam" id="PF07730"/>
    </source>
</evidence>
<comment type="catalytic activity">
    <reaction evidence="1">
        <text>ATP + protein L-histidine = ADP + protein N-phospho-L-histidine.</text>
        <dbReference type="EC" id="2.7.13.3"/>
    </reaction>
</comment>
<keyword evidence="3" id="KW-0597">Phosphoprotein</keyword>
<keyword evidence="14" id="KW-1185">Reference proteome</keyword>
<evidence type="ECO:0000256" key="5">
    <source>
        <dbReference type="ARBA" id="ARBA00022741"/>
    </source>
</evidence>
<dbReference type="InterPro" id="IPR011712">
    <property type="entry name" value="Sig_transdc_His_kin_sub3_dim/P"/>
</dbReference>
<dbReference type="InterPro" id="IPR036890">
    <property type="entry name" value="HATPase_C_sf"/>
</dbReference>
<dbReference type="AlphaFoldDB" id="A0A1C4VF64"/>
<dbReference type="Pfam" id="PF07730">
    <property type="entry name" value="HisKA_3"/>
    <property type="match status" value="1"/>
</dbReference>
<evidence type="ECO:0000256" key="8">
    <source>
        <dbReference type="ARBA" id="ARBA00023012"/>
    </source>
</evidence>
<evidence type="ECO:0000256" key="10">
    <source>
        <dbReference type="SAM" id="Phobius"/>
    </source>
</evidence>
<evidence type="ECO:0000256" key="7">
    <source>
        <dbReference type="ARBA" id="ARBA00022840"/>
    </source>
</evidence>
<feature type="domain" description="Signal transduction histidine kinase subgroup 3 dimerisation and phosphoacceptor" evidence="12">
    <location>
        <begin position="201"/>
        <end position="268"/>
    </location>
</feature>
<keyword evidence="10" id="KW-1133">Transmembrane helix</keyword>
<dbReference type="Gene3D" id="3.30.565.10">
    <property type="entry name" value="Histidine kinase-like ATPase, C-terminal domain"/>
    <property type="match status" value="1"/>
</dbReference>
<sequence length="419" mass="43479">MADGRAVAAPVLRMVGQVTDARHGWWRELLLGLVAAGLGLAGFWMTGPGVAREKWAAVFAVLAGLALVAVRRWPWPVLLAESALLVVAGAVTLAGTGTAQLAGAVALGYVAYRCGRPATAAAYALFLGATLVDALRRGAADVLTGGAGVVRLVMLAGIVAAPLAFGRYLRGVRHAAEAAEERAREVEERRAAETRAARLAERAAIARDLHDIVAHHIAAIALRAGAARYAVQHTGRADEAVSALGELRDTAGQVLDELRELLEVLRDPEAVEPADPQVEPGQVIRDAARRVREAGVAVQSTVPSALAGVPLVVGTTAARVVQEALTNTLKHAGPGAVASVDVRVADGALLLEVLDSGPARQRLVEPERSRPGRPVLPASGYGLNGMRERVGLLGGTLTAAATDGGGWLVQARLPIRENS</sequence>
<keyword evidence="9" id="KW-0175">Coiled coil</keyword>
<reference evidence="14" key="1">
    <citation type="submission" date="2016-06" db="EMBL/GenBank/DDBJ databases">
        <authorList>
            <person name="Varghese N."/>
            <person name="Submissions Spin"/>
        </authorList>
    </citation>
    <scope>NUCLEOTIDE SEQUENCE [LARGE SCALE GENOMIC DNA]</scope>
    <source>
        <strain evidence="14">DSM 43909</strain>
    </source>
</reference>
<dbReference type="InterPro" id="IPR003594">
    <property type="entry name" value="HATPase_dom"/>
</dbReference>
<evidence type="ECO:0000259" key="11">
    <source>
        <dbReference type="Pfam" id="PF02518"/>
    </source>
</evidence>
<keyword evidence="7" id="KW-0067">ATP-binding</keyword>
<evidence type="ECO:0000256" key="6">
    <source>
        <dbReference type="ARBA" id="ARBA00022777"/>
    </source>
</evidence>
<dbReference type="CDD" id="cd16917">
    <property type="entry name" value="HATPase_UhpB-NarQ-NarX-like"/>
    <property type="match status" value="1"/>
</dbReference>
<name>A0A1C4VF64_MICVI</name>
<dbReference type="SUPFAM" id="SSF55874">
    <property type="entry name" value="ATPase domain of HSP90 chaperone/DNA topoisomerase II/histidine kinase"/>
    <property type="match status" value="1"/>
</dbReference>
<keyword evidence="5" id="KW-0547">Nucleotide-binding</keyword>
<feature type="transmembrane region" description="Helical" evidence="10">
    <location>
        <begin position="85"/>
        <end position="111"/>
    </location>
</feature>
<dbReference type="Pfam" id="PF02518">
    <property type="entry name" value="HATPase_c"/>
    <property type="match status" value="1"/>
</dbReference>
<dbReference type="PANTHER" id="PTHR24421:SF10">
    <property type="entry name" value="NITRATE_NITRITE SENSOR PROTEIN NARQ"/>
    <property type="match status" value="1"/>
</dbReference>
<dbReference type="EMBL" id="LT607411">
    <property type="protein sequence ID" value="SCE82622.1"/>
    <property type="molecule type" value="Genomic_DNA"/>
</dbReference>
<dbReference type="Gene3D" id="1.20.5.1930">
    <property type="match status" value="1"/>
</dbReference>
<dbReference type="GO" id="GO:0005524">
    <property type="term" value="F:ATP binding"/>
    <property type="evidence" value="ECO:0007669"/>
    <property type="project" value="UniProtKB-KW"/>
</dbReference>
<evidence type="ECO:0000256" key="1">
    <source>
        <dbReference type="ARBA" id="ARBA00000085"/>
    </source>
</evidence>
<evidence type="ECO:0000313" key="14">
    <source>
        <dbReference type="Proteomes" id="UP000198242"/>
    </source>
</evidence>